<dbReference type="AlphaFoldDB" id="Q0URA1"/>
<evidence type="ECO:0000313" key="1">
    <source>
        <dbReference type="EMBL" id="EAT86777.1"/>
    </source>
</evidence>
<dbReference type="KEGG" id="pno:SNOG_05713"/>
<sequence length="51" mass="5677">MRRSPPLSPDKLMPTPSATDALAQESHAFVRCTSRVYLPKYWPSTLGNVTT</sequence>
<name>Q0URA1_PHANO</name>
<dbReference type="Proteomes" id="UP000001055">
    <property type="component" value="Unassembled WGS sequence"/>
</dbReference>
<evidence type="ECO:0000313" key="2">
    <source>
        <dbReference type="Proteomes" id="UP000001055"/>
    </source>
</evidence>
<dbReference type="RefSeq" id="XP_001796109.1">
    <property type="nucleotide sequence ID" value="XM_001796057.1"/>
</dbReference>
<accession>Q0URA1</accession>
<proteinExistence type="predicted"/>
<organism evidence="1 2">
    <name type="scientific">Phaeosphaeria nodorum (strain SN15 / ATCC MYA-4574 / FGSC 10173)</name>
    <name type="common">Glume blotch fungus</name>
    <name type="synonym">Parastagonospora nodorum</name>
    <dbReference type="NCBI Taxonomy" id="321614"/>
    <lineage>
        <taxon>Eukaryota</taxon>
        <taxon>Fungi</taxon>
        <taxon>Dikarya</taxon>
        <taxon>Ascomycota</taxon>
        <taxon>Pezizomycotina</taxon>
        <taxon>Dothideomycetes</taxon>
        <taxon>Pleosporomycetidae</taxon>
        <taxon>Pleosporales</taxon>
        <taxon>Pleosporineae</taxon>
        <taxon>Phaeosphaeriaceae</taxon>
        <taxon>Parastagonospora</taxon>
    </lineage>
</organism>
<dbReference type="EMBL" id="CH445332">
    <property type="protein sequence ID" value="EAT86777.1"/>
    <property type="molecule type" value="Genomic_DNA"/>
</dbReference>
<dbReference type="GeneID" id="5972986"/>
<dbReference type="InParanoid" id="Q0URA1"/>
<gene>
    <name evidence="1" type="ORF">SNOG_05713</name>
</gene>
<dbReference type="HOGENOM" id="CLU_3107156_0_0_1"/>
<reference evidence="2" key="1">
    <citation type="journal article" date="2007" name="Plant Cell">
        <title>Dothideomycete-plant interactions illuminated by genome sequencing and EST analysis of the wheat pathogen Stagonospora nodorum.</title>
        <authorList>
            <person name="Hane J.K."/>
            <person name="Lowe R.G."/>
            <person name="Solomon P.S."/>
            <person name="Tan K.C."/>
            <person name="Schoch C.L."/>
            <person name="Spatafora J.W."/>
            <person name="Crous P.W."/>
            <person name="Kodira C."/>
            <person name="Birren B.W."/>
            <person name="Galagan J.E."/>
            <person name="Torriani S.F."/>
            <person name="McDonald B.A."/>
            <person name="Oliver R.P."/>
        </authorList>
    </citation>
    <scope>NUCLEOTIDE SEQUENCE [LARGE SCALE GENOMIC DNA]</scope>
    <source>
        <strain evidence="2">SN15 / ATCC MYA-4574 / FGSC 10173</strain>
    </source>
</reference>
<protein>
    <submittedName>
        <fullName evidence="1">Uncharacterized protein</fullName>
    </submittedName>
</protein>